<dbReference type="AlphaFoldDB" id="A0A672V8N1"/>
<dbReference type="Proteomes" id="UP000472266">
    <property type="component" value="Chromosome 3"/>
</dbReference>
<dbReference type="GO" id="GO:0043014">
    <property type="term" value="F:alpha-tubulin binding"/>
    <property type="evidence" value="ECO:0007669"/>
    <property type="project" value="TreeGrafter"/>
</dbReference>
<reference evidence="1" key="2">
    <citation type="submission" date="2025-08" db="UniProtKB">
        <authorList>
            <consortium name="Ensembl"/>
        </authorList>
    </citation>
    <scope>IDENTIFICATION</scope>
</reference>
<dbReference type="InterPro" id="IPR028195">
    <property type="entry name" value="SPMIP6"/>
</dbReference>
<dbReference type="Pfam" id="PF15181">
    <property type="entry name" value="SMRP1"/>
    <property type="match status" value="1"/>
</dbReference>
<reference evidence="1" key="3">
    <citation type="submission" date="2025-09" db="UniProtKB">
        <authorList>
            <consortium name="Ensembl"/>
        </authorList>
    </citation>
    <scope>IDENTIFICATION</scope>
</reference>
<name>A0A672V8N1_STRHB</name>
<organism evidence="1 2">
    <name type="scientific">Strigops habroptila</name>
    <name type="common">Kakapo</name>
    <dbReference type="NCBI Taxonomy" id="2489341"/>
    <lineage>
        <taxon>Eukaryota</taxon>
        <taxon>Metazoa</taxon>
        <taxon>Chordata</taxon>
        <taxon>Craniata</taxon>
        <taxon>Vertebrata</taxon>
        <taxon>Euteleostomi</taxon>
        <taxon>Archelosauria</taxon>
        <taxon>Archosauria</taxon>
        <taxon>Dinosauria</taxon>
        <taxon>Saurischia</taxon>
        <taxon>Theropoda</taxon>
        <taxon>Coelurosauria</taxon>
        <taxon>Aves</taxon>
        <taxon>Neognathae</taxon>
        <taxon>Neoaves</taxon>
        <taxon>Telluraves</taxon>
        <taxon>Australaves</taxon>
        <taxon>Psittaciformes</taxon>
        <taxon>Psittacidae</taxon>
        <taxon>Strigops</taxon>
    </lineage>
</organism>
<dbReference type="GO" id="GO:0048471">
    <property type="term" value="C:perinuclear region of cytoplasm"/>
    <property type="evidence" value="ECO:0007669"/>
    <property type="project" value="TreeGrafter"/>
</dbReference>
<dbReference type="PANTHER" id="PTHR35664:SF1">
    <property type="entry name" value="SPERMATID-SPECIFIC MANCHETTE-RELATED PROTEIN 1"/>
    <property type="match status" value="1"/>
</dbReference>
<evidence type="ECO:0000313" key="1">
    <source>
        <dbReference type="Ensembl" id="ENSSHBP00005023814.1"/>
    </source>
</evidence>
<dbReference type="GO" id="GO:0002177">
    <property type="term" value="C:manchette"/>
    <property type="evidence" value="ECO:0007669"/>
    <property type="project" value="TreeGrafter"/>
</dbReference>
<gene>
    <name evidence="1" type="primary">SPMIP6</name>
</gene>
<proteinExistence type="predicted"/>
<protein>
    <submittedName>
        <fullName evidence="1">Sperm microtubule inner protein 6</fullName>
    </submittedName>
</protein>
<dbReference type="PANTHER" id="PTHR35664">
    <property type="entry name" value="SPERMATID-SPECIFIC MANCHETTE-RELATED PROTEIN 1"/>
    <property type="match status" value="1"/>
</dbReference>
<keyword evidence="2" id="KW-1185">Reference proteome</keyword>
<dbReference type="GeneTree" id="ENSGT00390000000945"/>
<evidence type="ECO:0000313" key="2">
    <source>
        <dbReference type="Proteomes" id="UP000472266"/>
    </source>
</evidence>
<dbReference type="Ensembl" id="ENSSHBT00005028348.1">
    <property type="protein sequence ID" value="ENSSHBP00005023814.1"/>
    <property type="gene ID" value="ENSSHBG00005019927.1"/>
</dbReference>
<sequence>MNTWLYTIPVMCPLRPMCLNQYEKAVVTDMLHKVPVYTMTGRIPFQNYYIPCSGRHCCLRGIDYYLDGTPATRKKLFAVEERAVRCIQLQRVFLPWLIDNSICFPRWDTGLFTNTQGVQRGSYTIHPEFVSEDLYASAY</sequence>
<accession>A0A672V8N1</accession>
<reference evidence="1 2" key="1">
    <citation type="submission" date="2019-11" db="EMBL/GenBank/DDBJ databases">
        <title>Strigops habroptila (kakapo) genome, bStrHab1, primary haplotype, v2.</title>
        <authorList>
            <person name="Jarvis E.D."/>
            <person name="Howard J."/>
            <person name="Rhie A."/>
            <person name="Phillippy A."/>
            <person name="Korlach J."/>
            <person name="Digby A."/>
            <person name="Iorns D."/>
            <person name="Eason D."/>
            <person name="Robertson B."/>
            <person name="Raemaekers T."/>
            <person name="Howe K."/>
            <person name="Lewin H."/>
            <person name="Damas J."/>
            <person name="Hastie A."/>
            <person name="Tracey A."/>
            <person name="Chow W."/>
            <person name="Fedrigo O."/>
        </authorList>
    </citation>
    <scope>NUCLEOTIDE SEQUENCE [LARGE SCALE GENOMIC DNA]</scope>
</reference>